<reference evidence="1" key="2">
    <citation type="journal article" date="2023" name="Plant Pathol.">
        <title>Dismantling and reorganizing Pseudomonas marginalis sensu#lato.</title>
        <authorList>
            <person name="Sawada H."/>
            <person name="Fujikawa T."/>
            <person name="Satou M."/>
        </authorList>
    </citation>
    <scope>NUCLEOTIDE SEQUENCE</scope>
    <source>
        <strain evidence="1">MAFF 301350</strain>
    </source>
</reference>
<reference evidence="1" key="1">
    <citation type="journal article" date="2022" name="Int. J. Syst. Evol. Microbiol.">
        <title>Pseudomonas aegrilactucae sp. nov. and Pseudomonas morbosilactucae sp. nov., pathogens causing bacterial rot of lettuce in Japan.</title>
        <authorList>
            <person name="Sawada H."/>
            <person name="Fujikawa T."/>
            <person name="Satou M."/>
        </authorList>
    </citation>
    <scope>NUCLEOTIDE SEQUENCE</scope>
    <source>
        <strain evidence="1">MAFF 301350</strain>
    </source>
</reference>
<comment type="caution">
    <text evidence="1">The sequence shown here is derived from an EMBL/GenBank/DDBJ whole genome shotgun (WGS) entry which is preliminary data.</text>
</comment>
<evidence type="ECO:0000313" key="2">
    <source>
        <dbReference type="Proteomes" id="UP001106592"/>
    </source>
</evidence>
<dbReference type="EMBL" id="JAHTBI010000054">
    <property type="protein sequence ID" value="MBV6288537.1"/>
    <property type="molecule type" value="Genomic_DNA"/>
</dbReference>
<keyword evidence="2" id="KW-1185">Reference proteome</keyword>
<accession>A0A9Q2XLQ0</accession>
<proteinExistence type="predicted"/>
<organism evidence="1 2">
    <name type="scientific">Pseudomonas aegrilactucae</name>
    <dbReference type="NCBI Taxonomy" id="2854028"/>
    <lineage>
        <taxon>Bacteria</taxon>
        <taxon>Pseudomonadati</taxon>
        <taxon>Pseudomonadota</taxon>
        <taxon>Gammaproteobacteria</taxon>
        <taxon>Pseudomonadales</taxon>
        <taxon>Pseudomonadaceae</taxon>
        <taxon>Pseudomonas</taxon>
    </lineage>
</organism>
<evidence type="ECO:0000313" key="1">
    <source>
        <dbReference type="EMBL" id="MBV6288537.1"/>
    </source>
</evidence>
<protein>
    <submittedName>
        <fullName evidence="1">Uncharacterized protein</fullName>
    </submittedName>
</protein>
<name>A0A9Q2XLQ0_9PSED</name>
<dbReference type="Proteomes" id="UP001106592">
    <property type="component" value="Unassembled WGS sequence"/>
</dbReference>
<sequence length="143" mass="15973">MPVLPTQVNLDDWTTLDSEEAVNQLINTFGGFSDCILTRHESWGECHVDDDLCIVYPPPAFAADQKLRATFERQSAHVKSVELLFLGLKCLQVIARDAHRDGIINTVRIERLEDGDLSFVASAQENAEGIFSATARSILWREA</sequence>
<dbReference type="RefSeq" id="WP_217976536.1">
    <property type="nucleotide sequence ID" value="NZ_JAHTBI010000054.1"/>
</dbReference>
<gene>
    <name evidence="1" type="ORF">KUO17_16125</name>
</gene>
<dbReference type="AlphaFoldDB" id="A0A9Q2XLQ0"/>